<sequence>MWDKGFDGNAFLAQVSATGSQVLGRLRSNRRTPVLATLTDGSYLSVIGNLQIRIIEAHVTVTCTDGTTFTGTYRLATTLTDPRR</sequence>
<dbReference type="EMBL" id="VCKX01000144">
    <property type="protein sequence ID" value="TMR28366.1"/>
    <property type="molecule type" value="Genomic_DNA"/>
</dbReference>
<gene>
    <name evidence="1" type="ORF">ETD85_36095</name>
</gene>
<evidence type="ECO:0000313" key="1">
    <source>
        <dbReference type="EMBL" id="TMR28366.1"/>
    </source>
</evidence>
<keyword evidence="2" id="KW-1185">Reference proteome</keyword>
<organism evidence="1 2">
    <name type="scientific">Nonomuraea zeae</name>
    <dbReference type="NCBI Taxonomy" id="1642303"/>
    <lineage>
        <taxon>Bacteria</taxon>
        <taxon>Bacillati</taxon>
        <taxon>Actinomycetota</taxon>
        <taxon>Actinomycetes</taxon>
        <taxon>Streptosporangiales</taxon>
        <taxon>Streptosporangiaceae</taxon>
        <taxon>Nonomuraea</taxon>
    </lineage>
</organism>
<comment type="caution">
    <text evidence="1">The sequence shown here is derived from an EMBL/GenBank/DDBJ whole genome shotgun (WGS) entry which is preliminary data.</text>
</comment>
<dbReference type="RefSeq" id="WP_138694310.1">
    <property type="nucleotide sequence ID" value="NZ_JBHSAZ010000001.1"/>
</dbReference>
<proteinExistence type="predicted"/>
<reference evidence="1 2" key="1">
    <citation type="submission" date="2019-05" db="EMBL/GenBank/DDBJ databases">
        <title>Draft genome sequence of Nonomuraea zeae DSM 100528.</title>
        <authorList>
            <person name="Saricaoglu S."/>
            <person name="Isik K."/>
        </authorList>
    </citation>
    <scope>NUCLEOTIDE SEQUENCE [LARGE SCALE GENOMIC DNA]</scope>
    <source>
        <strain evidence="1 2">DSM 100528</strain>
    </source>
</reference>
<dbReference type="OrthoDB" id="477305at2"/>
<protein>
    <submittedName>
        <fullName evidence="1">Uncharacterized protein</fullName>
    </submittedName>
</protein>
<evidence type="ECO:0000313" key="2">
    <source>
        <dbReference type="Proteomes" id="UP000306628"/>
    </source>
</evidence>
<accession>A0A5S4G5T2</accession>
<dbReference type="AlphaFoldDB" id="A0A5S4G5T2"/>
<name>A0A5S4G5T2_9ACTN</name>
<dbReference type="Proteomes" id="UP000306628">
    <property type="component" value="Unassembled WGS sequence"/>
</dbReference>